<dbReference type="GO" id="GO:0006310">
    <property type="term" value="P:DNA recombination"/>
    <property type="evidence" value="ECO:0007669"/>
    <property type="project" value="UniProtKB-KW"/>
</dbReference>
<dbReference type="OrthoDB" id="3437109at2759"/>
<dbReference type="Proteomes" id="UP000276215">
    <property type="component" value="Unassembled WGS sequence"/>
</dbReference>
<evidence type="ECO:0000256" key="1">
    <source>
        <dbReference type="ARBA" id="ARBA00023172"/>
    </source>
</evidence>
<dbReference type="AlphaFoldDB" id="A0A3N4K468"/>
<gene>
    <name evidence="2" type="ORF">L873DRAFT_786032</name>
</gene>
<reference evidence="2 3" key="1">
    <citation type="journal article" date="2018" name="Nat. Ecol. Evol.">
        <title>Pezizomycetes genomes reveal the molecular basis of ectomycorrhizal truffle lifestyle.</title>
        <authorList>
            <person name="Murat C."/>
            <person name="Payen T."/>
            <person name="Noel B."/>
            <person name="Kuo A."/>
            <person name="Morin E."/>
            <person name="Chen J."/>
            <person name="Kohler A."/>
            <person name="Krizsan K."/>
            <person name="Balestrini R."/>
            <person name="Da Silva C."/>
            <person name="Montanini B."/>
            <person name="Hainaut M."/>
            <person name="Levati E."/>
            <person name="Barry K.W."/>
            <person name="Belfiori B."/>
            <person name="Cichocki N."/>
            <person name="Clum A."/>
            <person name="Dockter R.B."/>
            <person name="Fauchery L."/>
            <person name="Guy J."/>
            <person name="Iotti M."/>
            <person name="Le Tacon F."/>
            <person name="Lindquist E.A."/>
            <person name="Lipzen A."/>
            <person name="Malagnac F."/>
            <person name="Mello A."/>
            <person name="Molinier V."/>
            <person name="Miyauchi S."/>
            <person name="Poulain J."/>
            <person name="Riccioni C."/>
            <person name="Rubini A."/>
            <person name="Sitrit Y."/>
            <person name="Splivallo R."/>
            <person name="Traeger S."/>
            <person name="Wang M."/>
            <person name="Zifcakova L."/>
            <person name="Wipf D."/>
            <person name="Zambonelli A."/>
            <person name="Paolocci F."/>
            <person name="Nowrousian M."/>
            <person name="Ottonello S."/>
            <person name="Baldrian P."/>
            <person name="Spatafora J.W."/>
            <person name="Henrissat B."/>
            <person name="Nagy L.G."/>
            <person name="Aury J.M."/>
            <person name="Wincker P."/>
            <person name="Grigoriev I.V."/>
            <person name="Bonfante P."/>
            <person name="Martin F.M."/>
        </authorList>
    </citation>
    <scope>NUCLEOTIDE SEQUENCE [LARGE SCALE GENOMIC DNA]</scope>
    <source>
        <strain evidence="2 3">120613-1</strain>
    </source>
</reference>
<proteinExistence type="predicted"/>
<keyword evidence="3" id="KW-1185">Reference proteome</keyword>
<dbReference type="GO" id="GO:0003677">
    <property type="term" value="F:DNA binding"/>
    <property type="evidence" value="ECO:0007669"/>
    <property type="project" value="InterPro"/>
</dbReference>
<dbReference type="InterPro" id="IPR013762">
    <property type="entry name" value="Integrase-like_cat_sf"/>
</dbReference>
<dbReference type="SUPFAM" id="SSF56349">
    <property type="entry name" value="DNA breaking-rejoining enzymes"/>
    <property type="match status" value="1"/>
</dbReference>
<dbReference type="Pfam" id="PF11917">
    <property type="entry name" value="DUF3435"/>
    <property type="match status" value="1"/>
</dbReference>
<dbReference type="EMBL" id="ML120353">
    <property type="protein sequence ID" value="RPB05354.1"/>
    <property type="molecule type" value="Genomic_DNA"/>
</dbReference>
<protein>
    <submittedName>
        <fullName evidence="2">Uncharacterized protein</fullName>
    </submittedName>
</protein>
<dbReference type="GO" id="GO:0015074">
    <property type="term" value="P:DNA integration"/>
    <property type="evidence" value="ECO:0007669"/>
    <property type="project" value="InterPro"/>
</dbReference>
<dbReference type="PANTHER" id="PTHR37535">
    <property type="entry name" value="FLUG DOMAIN PROTEIN"/>
    <property type="match status" value="1"/>
</dbReference>
<dbReference type="STRING" id="1336337.A0A3N4K468"/>
<dbReference type="PANTHER" id="PTHR37535:SF2">
    <property type="entry name" value="FINGER DOMAIN PROTEIN, PUTATIVE (AFU_ORTHOLOGUE AFUA_6G09300)-RELATED"/>
    <property type="match status" value="1"/>
</dbReference>
<dbReference type="InterPro" id="IPR021842">
    <property type="entry name" value="DUF3435"/>
</dbReference>
<name>A0A3N4K468_9PEZI</name>
<sequence>MPGVSHEGYRIQTILLMQIMAYTSSRPGALVESSAYNSTNECLTYKDMQLVVIRNTTDDSGDALALIIRTTLLKGGRNIRELVEYILHAISDLPLYCPITFFLALAFADNAFEHEGMTPADLFKLKVRDENSSILIIPWKKSVIDTLVFRRVEQGDSQVSPTLAFHCNNLSNQLNRLGKLAGFTETLHSYCFWRSNVASLLSKEATTDGVTAPVTQQILGHSSPDVIRHYIQVLVNVDIQFLYLGQLSRTELIGVSVHMGRIRDARAPVKLSSEELIVTDNDHPMLPGLHAQKEELKKEIVMKWGTIVNAEGTELWELYRKLSIKISNTIQMVRTERFEQVQKEYFSQYNYSEISD</sequence>
<evidence type="ECO:0000313" key="2">
    <source>
        <dbReference type="EMBL" id="RPB05354.1"/>
    </source>
</evidence>
<organism evidence="2 3">
    <name type="scientific">Choiromyces venosus 120613-1</name>
    <dbReference type="NCBI Taxonomy" id="1336337"/>
    <lineage>
        <taxon>Eukaryota</taxon>
        <taxon>Fungi</taxon>
        <taxon>Dikarya</taxon>
        <taxon>Ascomycota</taxon>
        <taxon>Pezizomycotina</taxon>
        <taxon>Pezizomycetes</taxon>
        <taxon>Pezizales</taxon>
        <taxon>Tuberaceae</taxon>
        <taxon>Choiromyces</taxon>
    </lineage>
</organism>
<dbReference type="InterPro" id="IPR011010">
    <property type="entry name" value="DNA_brk_join_enz"/>
</dbReference>
<keyword evidence="1" id="KW-0233">DNA recombination</keyword>
<evidence type="ECO:0000313" key="3">
    <source>
        <dbReference type="Proteomes" id="UP000276215"/>
    </source>
</evidence>
<dbReference type="Gene3D" id="1.10.443.10">
    <property type="entry name" value="Intergrase catalytic core"/>
    <property type="match status" value="1"/>
</dbReference>
<accession>A0A3N4K468</accession>